<dbReference type="AlphaFoldDB" id="A0ABD6Y6U8"/>
<comment type="caution">
    <text evidence="1">The sequence shown here is derived from an EMBL/GenBank/DDBJ whole genome shotgun (WGS) entry which is preliminary data.</text>
</comment>
<accession>A0ABD6Y6U8</accession>
<name>A0ABD6Y6U8_LIMRT</name>
<sequence length="264" mass="31113">MAVNYDALMLGSNVPLTDKVTIYVPTIKELVEEQDEKFNLYQRIFVISVRELFSGMPEEVDKIEDSFPTLWEMAFDKEMGQQVGSNMFQEGCSLLQLIMEGVSFWTRIPVKEFQILVQSKKIISQEFDWVIDRNEFDQFCEYIKFLTLYKENEDLIAPKGISSKPHQCKVWMALYKGRIHKLRRQPSSTLGDKILILETEAPSFIPFSEIQKMSYYQFMNLYNSYEIKEANDREYLLFISPKFDTKDMKLNDWRSSVSLIKKES</sequence>
<organism evidence="1 2">
    <name type="scientific">Limosilactobacillus reuteri</name>
    <name type="common">Lactobacillus reuteri</name>
    <dbReference type="NCBI Taxonomy" id="1598"/>
    <lineage>
        <taxon>Bacteria</taxon>
        <taxon>Bacillati</taxon>
        <taxon>Bacillota</taxon>
        <taxon>Bacilli</taxon>
        <taxon>Lactobacillales</taxon>
        <taxon>Lactobacillaceae</taxon>
        <taxon>Limosilactobacillus</taxon>
    </lineage>
</organism>
<reference evidence="2" key="1">
    <citation type="journal article" date="2018" name="Front. Microbiol.">
        <title>Comparative Genomics of the Herbivore Gut Symbiont Lactobacillus reuteri Reveals Genetic Diversity and Lifestyle Adaptation.</title>
        <authorList>
            <person name="Zhao J."/>
        </authorList>
    </citation>
    <scope>NUCLEOTIDE SEQUENCE [LARGE SCALE GENOMIC DNA]</scope>
    <source>
        <strain evidence="2">LR9</strain>
    </source>
</reference>
<gene>
    <name evidence="1" type="ORF">DKZ35_04105</name>
</gene>
<proteinExistence type="predicted"/>
<protein>
    <submittedName>
        <fullName evidence="1">Uncharacterized protein</fullName>
    </submittedName>
</protein>
<dbReference type="Proteomes" id="UP000245735">
    <property type="component" value="Unassembled WGS sequence"/>
</dbReference>
<dbReference type="RefSeq" id="WP_109975765.1">
    <property type="nucleotide sequence ID" value="NZ_QGHV01000018.1"/>
</dbReference>
<evidence type="ECO:0000313" key="1">
    <source>
        <dbReference type="EMBL" id="PWT37670.1"/>
    </source>
</evidence>
<dbReference type="EMBL" id="QGHV01000018">
    <property type="protein sequence ID" value="PWT37670.1"/>
    <property type="molecule type" value="Genomic_DNA"/>
</dbReference>
<evidence type="ECO:0000313" key="2">
    <source>
        <dbReference type="Proteomes" id="UP000245735"/>
    </source>
</evidence>